<protein>
    <submittedName>
        <fullName evidence="1">Uncharacterized protein</fullName>
    </submittedName>
</protein>
<proteinExistence type="predicted"/>
<dbReference type="EMBL" id="CYZN01000013">
    <property type="protein sequence ID" value="CUO19783.1"/>
    <property type="molecule type" value="Genomic_DNA"/>
</dbReference>
<evidence type="ECO:0000313" key="2">
    <source>
        <dbReference type="Proteomes" id="UP000095431"/>
    </source>
</evidence>
<gene>
    <name evidence="1" type="ORF">ERS852478_02107</name>
</gene>
<dbReference type="SUPFAM" id="SSF160935">
    <property type="entry name" value="VPA0735-like"/>
    <property type="match status" value="1"/>
</dbReference>
<organism evidence="1 2">
    <name type="scientific">Blautia wexlerae</name>
    <dbReference type="NCBI Taxonomy" id="418240"/>
    <lineage>
        <taxon>Bacteria</taxon>
        <taxon>Bacillati</taxon>
        <taxon>Bacillota</taxon>
        <taxon>Clostridia</taxon>
        <taxon>Lachnospirales</taxon>
        <taxon>Lachnospiraceae</taxon>
        <taxon>Blautia</taxon>
    </lineage>
</organism>
<accession>A0A174D2V0</accession>
<evidence type="ECO:0000313" key="1">
    <source>
        <dbReference type="EMBL" id="CUO19783.1"/>
    </source>
</evidence>
<dbReference type="eggNOG" id="COG5361">
    <property type="taxonomic scope" value="Bacteria"/>
</dbReference>
<dbReference type="Proteomes" id="UP000095431">
    <property type="component" value="Unassembled WGS sequence"/>
</dbReference>
<sequence>MLEKIAAVNIGPGMEFDTSVLTGDVAENWKTMLTEIQLKLIKEDQKFSKKLGQWDYFGEPIGDFNTEYAYRALVALAGLGANTVEVALYPKIEQDADGNTLLNFL</sequence>
<dbReference type="AlphaFoldDB" id="A0A174D2V0"/>
<name>A0A174D2V0_9FIRM</name>
<dbReference type="RefSeq" id="WP_022380257.1">
    <property type="nucleotide sequence ID" value="NZ_JADPCB010000045.1"/>
</dbReference>
<reference evidence="1 2" key="1">
    <citation type="submission" date="2015-09" db="EMBL/GenBank/DDBJ databases">
        <authorList>
            <consortium name="Pathogen Informatics"/>
        </authorList>
    </citation>
    <scope>NUCLEOTIDE SEQUENCE [LARGE SCALE GENOMIC DNA]</scope>
    <source>
        <strain evidence="1 2">2789STDY5834863</strain>
    </source>
</reference>